<feature type="transmembrane region" description="Helical" evidence="6">
    <location>
        <begin position="360"/>
        <end position="382"/>
    </location>
</feature>
<dbReference type="RefSeq" id="XP_064770000.1">
    <property type="nucleotide sequence ID" value="XM_064914629.1"/>
</dbReference>
<feature type="transmembrane region" description="Helical" evidence="6">
    <location>
        <begin position="334"/>
        <end position="354"/>
    </location>
</feature>
<evidence type="ECO:0000256" key="6">
    <source>
        <dbReference type="SAM" id="Phobius"/>
    </source>
</evidence>
<evidence type="ECO:0000256" key="2">
    <source>
        <dbReference type="ARBA" id="ARBA00022448"/>
    </source>
</evidence>
<feature type="transmembrane region" description="Helical" evidence="6">
    <location>
        <begin position="37"/>
        <end position="56"/>
    </location>
</feature>
<name>A0ABR1FB30_9ASCO</name>
<feature type="transmembrane region" description="Helical" evidence="6">
    <location>
        <begin position="426"/>
        <end position="447"/>
    </location>
</feature>
<dbReference type="EMBL" id="JBBJBU010000002">
    <property type="protein sequence ID" value="KAK7206967.1"/>
    <property type="molecule type" value="Genomic_DNA"/>
</dbReference>
<keyword evidence="2" id="KW-0813">Transport</keyword>
<feature type="transmembrane region" description="Helical" evidence="6">
    <location>
        <begin position="197"/>
        <end position="219"/>
    </location>
</feature>
<feature type="transmembrane region" description="Helical" evidence="6">
    <location>
        <begin position="302"/>
        <end position="322"/>
    </location>
</feature>
<dbReference type="GeneID" id="90040141"/>
<keyword evidence="4 6" id="KW-1133">Transmembrane helix</keyword>
<feature type="transmembrane region" description="Helical" evidence="6">
    <location>
        <begin position="103"/>
        <end position="121"/>
    </location>
</feature>
<keyword evidence="5 6" id="KW-0472">Membrane</keyword>
<protein>
    <submittedName>
        <fullName evidence="8">Major facilitator superfamily domain-containing protein</fullName>
    </submittedName>
</protein>
<feature type="transmembrane region" description="Helical" evidence="6">
    <location>
        <begin position="127"/>
        <end position="151"/>
    </location>
</feature>
<keyword evidence="9" id="KW-1185">Reference proteome</keyword>
<feature type="transmembrane region" description="Helical" evidence="6">
    <location>
        <begin position="394"/>
        <end position="414"/>
    </location>
</feature>
<dbReference type="InterPro" id="IPR020846">
    <property type="entry name" value="MFS_dom"/>
</dbReference>
<dbReference type="Gene3D" id="1.20.1250.20">
    <property type="entry name" value="MFS general substrate transporter like domains"/>
    <property type="match status" value="2"/>
</dbReference>
<evidence type="ECO:0000313" key="9">
    <source>
        <dbReference type="Proteomes" id="UP001498771"/>
    </source>
</evidence>
<dbReference type="Pfam" id="PF07690">
    <property type="entry name" value="MFS_1"/>
    <property type="match status" value="1"/>
</dbReference>
<comment type="subcellular location">
    <subcellularLocation>
        <location evidence="1">Membrane</location>
        <topology evidence="1">Multi-pass membrane protein</topology>
    </subcellularLocation>
</comment>
<dbReference type="PANTHER" id="PTHR43791">
    <property type="entry name" value="PERMEASE-RELATED"/>
    <property type="match status" value="1"/>
</dbReference>
<dbReference type="PANTHER" id="PTHR43791:SF20">
    <property type="entry name" value="TRANSPORTER, PUTATIVE (AFU_ORTHOLOGUE AFUA_3G14670)-RELATED"/>
    <property type="match status" value="1"/>
</dbReference>
<dbReference type="PROSITE" id="PS50850">
    <property type="entry name" value="MFS"/>
    <property type="match status" value="1"/>
</dbReference>
<dbReference type="InterPro" id="IPR036259">
    <property type="entry name" value="MFS_trans_sf"/>
</dbReference>
<evidence type="ECO:0000256" key="3">
    <source>
        <dbReference type="ARBA" id="ARBA00022692"/>
    </source>
</evidence>
<feature type="transmembrane region" description="Helical" evidence="6">
    <location>
        <begin position="270"/>
        <end position="290"/>
    </location>
</feature>
<sequence length="480" mass="53785">MAEKEQTDGNHVMFEQRDEEWRAYMNKRLVRKIDMKLLPFLVLMYLLNFLDRSNLAQARLGTLEEDLNMKGNDYNLATSILFVGYLLMQLPSNLFITRVRPSVFLGAAMSIWGLISGLQATIGSFGGLVACRFCLGIVEAPFFPGAVMLMSSWYTRAEIGHRIAWFYCGNAIAQMFGGLIGAGVLGNMNGTHGIAGWRWLFIIDGSITVGVAITSMFFLPDFPSAKCKWLSEEDLNYAHWRITIDMHESEDLGAVTLKDGLKMAFKDYRVYIFILFQHLSLLTQTFQYFLPTIVNSLGFGHIESLLLTAPVWFLTFIVSLVATYTSGRFNDRSIHIVVLMGISLFGNVLVVATLNTAARFVGMFFLPMGAFTAYEIIVAWIANTFPRPSVKRSAVVAICNMLGNTATIYGTYLYPSSTGPRYLMGGASTAAFCIVTAIVAWGIRLMLERENRFLEKLENENLEELPQIAHAMGRGFRYIV</sequence>
<proteinExistence type="predicted"/>
<gene>
    <name evidence="8" type="ORF">BZA70DRAFT_298862</name>
</gene>
<evidence type="ECO:0000256" key="4">
    <source>
        <dbReference type="ARBA" id="ARBA00022989"/>
    </source>
</evidence>
<evidence type="ECO:0000259" key="7">
    <source>
        <dbReference type="PROSITE" id="PS50850"/>
    </source>
</evidence>
<evidence type="ECO:0000313" key="8">
    <source>
        <dbReference type="EMBL" id="KAK7206967.1"/>
    </source>
</evidence>
<dbReference type="Proteomes" id="UP001498771">
    <property type="component" value="Unassembled WGS sequence"/>
</dbReference>
<feature type="transmembrane region" description="Helical" evidence="6">
    <location>
        <begin position="163"/>
        <end position="185"/>
    </location>
</feature>
<evidence type="ECO:0000256" key="1">
    <source>
        <dbReference type="ARBA" id="ARBA00004141"/>
    </source>
</evidence>
<feature type="transmembrane region" description="Helical" evidence="6">
    <location>
        <begin position="76"/>
        <end position="96"/>
    </location>
</feature>
<keyword evidence="3 6" id="KW-0812">Transmembrane</keyword>
<reference evidence="8 9" key="1">
    <citation type="submission" date="2024-03" db="EMBL/GenBank/DDBJ databases">
        <title>Genome-scale model development and genomic sequencing of the oleaginous clade Lipomyces.</title>
        <authorList>
            <consortium name="Lawrence Berkeley National Laboratory"/>
            <person name="Czajka J.J."/>
            <person name="Han Y."/>
            <person name="Kim J."/>
            <person name="Mondo S.J."/>
            <person name="Hofstad B.A."/>
            <person name="Robles A."/>
            <person name="Haridas S."/>
            <person name="Riley R."/>
            <person name="LaButti K."/>
            <person name="Pangilinan J."/>
            <person name="Andreopoulos W."/>
            <person name="Lipzen A."/>
            <person name="Yan J."/>
            <person name="Wang M."/>
            <person name="Ng V."/>
            <person name="Grigoriev I.V."/>
            <person name="Spatafora J.W."/>
            <person name="Magnuson J.K."/>
            <person name="Baker S.E."/>
            <person name="Pomraning K.R."/>
        </authorList>
    </citation>
    <scope>NUCLEOTIDE SEQUENCE [LARGE SCALE GENOMIC DNA]</scope>
    <source>
        <strain evidence="8 9">Phaff 52-87</strain>
    </source>
</reference>
<accession>A0ABR1FB30</accession>
<dbReference type="SUPFAM" id="SSF103473">
    <property type="entry name" value="MFS general substrate transporter"/>
    <property type="match status" value="1"/>
</dbReference>
<organism evidence="8 9">
    <name type="scientific">Myxozyma melibiosi</name>
    <dbReference type="NCBI Taxonomy" id="54550"/>
    <lineage>
        <taxon>Eukaryota</taxon>
        <taxon>Fungi</taxon>
        <taxon>Dikarya</taxon>
        <taxon>Ascomycota</taxon>
        <taxon>Saccharomycotina</taxon>
        <taxon>Lipomycetes</taxon>
        <taxon>Lipomycetales</taxon>
        <taxon>Lipomycetaceae</taxon>
        <taxon>Myxozyma</taxon>
    </lineage>
</organism>
<dbReference type="InterPro" id="IPR011701">
    <property type="entry name" value="MFS"/>
</dbReference>
<feature type="domain" description="Major facilitator superfamily (MFS) profile" evidence="7">
    <location>
        <begin position="37"/>
        <end position="452"/>
    </location>
</feature>
<comment type="caution">
    <text evidence="8">The sequence shown here is derived from an EMBL/GenBank/DDBJ whole genome shotgun (WGS) entry which is preliminary data.</text>
</comment>
<evidence type="ECO:0000256" key="5">
    <source>
        <dbReference type="ARBA" id="ARBA00023136"/>
    </source>
</evidence>